<sequence length="124" mass="14259">KVSSCLSPLPPSSCTLSSVAISSRPSTGRSEPSPPRLPTQRLRLCGHSERTRIRSNTWTIWTTCTKSRWAWTAKLSWMRRGRDWRRKTSSIVCGWRTECEWPSHSSHTPRTRLRMRPDSSSCSE</sequence>
<comment type="caution">
    <text evidence="2">The sequence shown here is derived from an EMBL/GenBank/DDBJ whole genome shotgun (WGS) entry which is preliminary data.</text>
</comment>
<gene>
    <name evidence="2" type="ORF">PENTCL1PPCAC_19405</name>
</gene>
<feature type="region of interest" description="Disordered" evidence="1">
    <location>
        <begin position="101"/>
        <end position="124"/>
    </location>
</feature>
<feature type="non-terminal residue" evidence="2">
    <location>
        <position position="1"/>
    </location>
</feature>
<dbReference type="AlphaFoldDB" id="A0AAV5TSH8"/>
<name>A0AAV5TSH8_9BILA</name>
<protein>
    <recommendedName>
        <fullName evidence="4">Ribosomal protein</fullName>
    </recommendedName>
</protein>
<proteinExistence type="predicted"/>
<reference evidence="2" key="1">
    <citation type="submission" date="2023-10" db="EMBL/GenBank/DDBJ databases">
        <title>Genome assembly of Pristionchus species.</title>
        <authorList>
            <person name="Yoshida K."/>
            <person name="Sommer R.J."/>
        </authorList>
    </citation>
    <scope>NUCLEOTIDE SEQUENCE</scope>
    <source>
        <strain evidence="2">RS0144</strain>
    </source>
</reference>
<keyword evidence="3" id="KW-1185">Reference proteome</keyword>
<evidence type="ECO:0000313" key="2">
    <source>
        <dbReference type="EMBL" id="GMS97230.1"/>
    </source>
</evidence>
<feature type="compositionally biased region" description="Low complexity" evidence="1">
    <location>
        <begin position="1"/>
        <end position="18"/>
    </location>
</feature>
<evidence type="ECO:0000313" key="3">
    <source>
        <dbReference type="Proteomes" id="UP001432027"/>
    </source>
</evidence>
<dbReference type="EMBL" id="BTSX01000004">
    <property type="protein sequence ID" value="GMS97230.1"/>
    <property type="molecule type" value="Genomic_DNA"/>
</dbReference>
<dbReference type="Proteomes" id="UP001432027">
    <property type="component" value="Unassembled WGS sequence"/>
</dbReference>
<feature type="region of interest" description="Disordered" evidence="1">
    <location>
        <begin position="1"/>
        <end position="40"/>
    </location>
</feature>
<evidence type="ECO:0000256" key="1">
    <source>
        <dbReference type="SAM" id="MobiDB-lite"/>
    </source>
</evidence>
<evidence type="ECO:0008006" key="4">
    <source>
        <dbReference type="Google" id="ProtNLM"/>
    </source>
</evidence>
<accession>A0AAV5TSH8</accession>
<organism evidence="2 3">
    <name type="scientific">Pristionchus entomophagus</name>
    <dbReference type="NCBI Taxonomy" id="358040"/>
    <lineage>
        <taxon>Eukaryota</taxon>
        <taxon>Metazoa</taxon>
        <taxon>Ecdysozoa</taxon>
        <taxon>Nematoda</taxon>
        <taxon>Chromadorea</taxon>
        <taxon>Rhabditida</taxon>
        <taxon>Rhabditina</taxon>
        <taxon>Diplogasteromorpha</taxon>
        <taxon>Diplogasteroidea</taxon>
        <taxon>Neodiplogasteridae</taxon>
        <taxon>Pristionchus</taxon>
    </lineage>
</organism>
<feature type="compositionally biased region" description="Polar residues" evidence="1">
    <location>
        <begin position="19"/>
        <end position="30"/>
    </location>
</feature>